<dbReference type="PROSITE" id="PS50893">
    <property type="entry name" value="ABC_TRANSPORTER_2"/>
    <property type="match status" value="1"/>
</dbReference>
<keyword evidence="8" id="KW-1185">Reference proteome</keyword>
<evidence type="ECO:0000256" key="3">
    <source>
        <dbReference type="ARBA" id="ARBA00022448"/>
    </source>
</evidence>
<reference evidence="7 8" key="1">
    <citation type="submission" date="2019-06" db="EMBL/GenBank/DDBJ databases">
        <title>New taxonomy in bacterial strain CC-CFT640, isolated from vineyard.</title>
        <authorList>
            <person name="Lin S.-Y."/>
            <person name="Tsai C.-F."/>
            <person name="Young C.-C."/>
        </authorList>
    </citation>
    <scope>NUCLEOTIDE SEQUENCE [LARGE SCALE GENOMIC DNA]</scope>
    <source>
        <strain evidence="7 8">CC-CFT640</strain>
    </source>
</reference>
<comment type="subcellular location">
    <subcellularLocation>
        <location evidence="1">Cell inner membrane</location>
        <topology evidence="1">Peripheral membrane protein</topology>
    </subcellularLocation>
</comment>
<dbReference type="EMBL" id="VDUZ01000007">
    <property type="protein sequence ID" value="TXL78148.1"/>
    <property type="molecule type" value="Genomic_DNA"/>
</dbReference>
<dbReference type="GO" id="GO:0055085">
    <property type="term" value="P:transmembrane transport"/>
    <property type="evidence" value="ECO:0007669"/>
    <property type="project" value="UniProtKB-ARBA"/>
</dbReference>
<gene>
    <name evidence="7" type="ORF">FHP25_08065</name>
</gene>
<dbReference type="InterPro" id="IPR003593">
    <property type="entry name" value="AAA+_ATPase"/>
</dbReference>
<evidence type="ECO:0000256" key="1">
    <source>
        <dbReference type="ARBA" id="ARBA00004417"/>
    </source>
</evidence>
<dbReference type="SMART" id="SM00382">
    <property type="entry name" value="AAA"/>
    <property type="match status" value="1"/>
</dbReference>
<dbReference type="Pfam" id="PF08352">
    <property type="entry name" value="oligo_HPY"/>
    <property type="match status" value="1"/>
</dbReference>
<comment type="caution">
    <text evidence="7">The sequence shown here is derived from an EMBL/GenBank/DDBJ whole genome shotgun (WGS) entry which is preliminary data.</text>
</comment>
<dbReference type="PROSITE" id="PS00211">
    <property type="entry name" value="ABC_TRANSPORTER_1"/>
    <property type="match status" value="1"/>
</dbReference>
<dbReference type="InterPro" id="IPR027417">
    <property type="entry name" value="P-loop_NTPase"/>
</dbReference>
<dbReference type="CDD" id="cd03257">
    <property type="entry name" value="ABC_NikE_OppD_transporters"/>
    <property type="match status" value="1"/>
</dbReference>
<keyword evidence="5 7" id="KW-0067">ATP-binding</keyword>
<dbReference type="GO" id="GO:0016887">
    <property type="term" value="F:ATP hydrolysis activity"/>
    <property type="evidence" value="ECO:0007669"/>
    <property type="project" value="InterPro"/>
</dbReference>
<dbReference type="PANTHER" id="PTHR43776">
    <property type="entry name" value="TRANSPORT ATP-BINDING PROTEIN"/>
    <property type="match status" value="1"/>
</dbReference>
<dbReference type="GO" id="GO:0005524">
    <property type="term" value="F:ATP binding"/>
    <property type="evidence" value="ECO:0007669"/>
    <property type="project" value="UniProtKB-KW"/>
</dbReference>
<name>A0A5C8PS09_9HYPH</name>
<dbReference type="InterPro" id="IPR050319">
    <property type="entry name" value="ABC_transp_ATP-bind"/>
</dbReference>
<dbReference type="PANTHER" id="PTHR43776:SF7">
    <property type="entry name" value="D,D-DIPEPTIDE TRANSPORT ATP-BINDING PROTEIN DDPF-RELATED"/>
    <property type="match status" value="1"/>
</dbReference>
<dbReference type="InterPro" id="IPR017871">
    <property type="entry name" value="ABC_transporter-like_CS"/>
</dbReference>
<dbReference type="AlphaFoldDB" id="A0A5C8PS09"/>
<evidence type="ECO:0000313" key="7">
    <source>
        <dbReference type="EMBL" id="TXL78148.1"/>
    </source>
</evidence>
<dbReference type="Gene3D" id="3.40.50.300">
    <property type="entry name" value="P-loop containing nucleotide triphosphate hydrolases"/>
    <property type="match status" value="1"/>
</dbReference>
<feature type="domain" description="ABC transporter" evidence="6">
    <location>
        <begin position="35"/>
        <end position="290"/>
    </location>
</feature>
<dbReference type="FunFam" id="3.40.50.300:FF:000016">
    <property type="entry name" value="Oligopeptide ABC transporter ATP-binding component"/>
    <property type="match status" value="1"/>
</dbReference>
<dbReference type="GO" id="GO:0015833">
    <property type="term" value="P:peptide transport"/>
    <property type="evidence" value="ECO:0007669"/>
    <property type="project" value="InterPro"/>
</dbReference>
<dbReference type="GO" id="GO:0005886">
    <property type="term" value="C:plasma membrane"/>
    <property type="evidence" value="ECO:0007669"/>
    <property type="project" value="UniProtKB-SubCell"/>
</dbReference>
<keyword evidence="3" id="KW-0813">Transport</keyword>
<evidence type="ECO:0000256" key="2">
    <source>
        <dbReference type="ARBA" id="ARBA00005417"/>
    </source>
</evidence>
<evidence type="ECO:0000256" key="4">
    <source>
        <dbReference type="ARBA" id="ARBA00022741"/>
    </source>
</evidence>
<organism evidence="7 8">
    <name type="scientific">Vineibacter terrae</name>
    <dbReference type="NCBI Taxonomy" id="2586908"/>
    <lineage>
        <taxon>Bacteria</taxon>
        <taxon>Pseudomonadati</taxon>
        <taxon>Pseudomonadota</taxon>
        <taxon>Alphaproteobacteria</taxon>
        <taxon>Hyphomicrobiales</taxon>
        <taxon>Vineibacter</taxon>
    </lineage>
</organism>
<dbReference type="Pfam" id="PF00005">
    <property type="entry name" value="ABC_tran"/>
    <property type="match status" value="1"/>
</dbReference>
<dbReference type="OrthoDB" id="37801at2"/>
<evidence type="ECO:0000259" key="6">
    <source>
        <dbReference type="PROSITE" id="PS50893"/>
    </source>
</evidence>
<dbReference type="InterPro" id="IPR003439">
    <property type="entry name" value="ABC_transporter-like_ATP-bd"/>
</dbReference>
<dbReference type="Proteomes" id="UP000321638">
    <property type="component" value="Unassembled WGS sequence"/>
</dbReference>
<dbReference type="NCBIfam" id="TIGR01727">
    <property type="entry name" value="oligo_HPY"/>
    <property type="match status" value="1"/>
</dbReference>
<evidence type="ECO:0000256" key="5">
    <source>
        <dbReference type="ARBA" id="ARBA00022840"/>
    </source>
</evidence>
<sequence>MRWRCAARTSRRWTWSRPITASHVTPWRRIVPPLLKVEGLSKSFPMRGLGPMLDRMRGRRTDVRAVDGVSFDIAPGETLGLVGESGCGKSTVARCLLRLVEPTSGSVRLDDTEVTRLNGSALQRLRHGMQMVFQDPTAALNPRLSVRRMVEEPLRLHTTLGPSERRARVDDVLVAVGLGPDFAARYAHELSGGQKQRVNIARAIVTDPRFVVLDEPTSALDVSLRSRIILLLEALRENRGLSYLFISHDIATVKYLAHRVAVMYLGAIVEQAETRELFANPLHPYTRALLSAVPIPDPDARRERFALAGEVPSPVDIPAGCRLRGRCPLAQPICAQPVPLREAAPGHWVACHLVGKG</sequence>
<proteinExistence type="inferred from homology"/>
<dbReference type="SUPFAM" id="SSF52540">
    <property type="entry name" value="P-loop containing nucleoside triphosphate hydrolases"/>
    <property type="match status" value="1"/>
</dbReference>
<keyword evidence="4" id="KW-0547">Nucleotide-binding</keyword>
<comment type="similarity">
    <text evidence="2">Belongs to the ABC transporter superfamily.</text>
</comment>
<dbReference type="InterPro" id="IPR013563">
    <property type="entry name" value="Oligopep_ABC_C"/>
</dbReference>
<protein>
    <submittedName>
        <fullName evidence="7">ABC transporter ATP-binding protein</fullName>
    </submittedName>
</protein>
<accession>A0A5C8PS09</accession>
<evidence type="ECO:0000313" key="8">
    <source>
        <dbReference type="Proteomes" id="UP000321638"/>
    </source>
</evidence>